<sequence>MNHLKCFILGWRGLSCLAVEVKTCLRHAHDVPKMWPRHAQDTGKTFPWPWHCIVPHSRHFEKVRILEACAAMTYRGLVYHGMPYPAIFKESKAI</sequence>
<feature type="chain" id="PRO_5042173100" description="Secreted protein" evidence="1">
    <location>
        <begin position="19"/>
        <end position="94"/>
    </location>
</feature>
<evidence type="ECO:0000313" key="2">
    <source>
        <dbReference type="EMBL" id="KAI5336978.1"/>
    </source>
</evidence>
<evidence type="ECO:0000313" key="3">
    <source>
        <dbReference type="Proteomes" id="UP001054821"/>
    </source>
</evidence>
<keyword evidence="3" id="KW-1185">Reference proteome</keyword>
<comment type="caution">
    <text evidence="2">The sequence shown here is derived from an EMBL/GenBank/DDBJ whole genome shotgun (WGS) entry which is preliminary data.</text>
</comment>
<reference evidence="2 3" key="1">
    <citation type="journal article" date="2022" name="G3 (Bethesda)">
        <title>Whole-genome sequence and methylome profiling of the almond [Prunus dulcis (Mill.) D.A. Webb] cultivar 'Nonpareil'.</title>
        <authorList>
            <person name="D'Amico-Willman K.M."/>
            <person name="Ouma W.Z."/>
            <person name="Meulia T."/>
            <person name="Sideli G.M."/>
            <person name="Gradziel T.M."/>
            <person name="Fresnedo-Ramirez J."/>
        </authorList>
    </citation>
    <scope>NUCLEOTIDE SEQUENCE [LARGE SCALE GENOMIC DNA]</scope>
    <source>
        <strain evidence="2">Clone GOH B32 T37-40</strain>
    </source>
</reference>
<feature type="signal peptide" evidence="1">
    <location>
        <begin position="1"/>
        <end position="18"/>
    </location>
</feature>
<organism evidence="2 3">
    <name type="scientific">Prunus dulcis</name>
    <name type="common">Almond</name>
    <name type="synonym">Amygdalus dulcis</name>
    <dbReference type="NCBI Taxonomy" id="3755"/>
    <lineage>
        <taxon>Eukaryota</taxon>
        <taxon>Viridiplantae</taxon>
        <taxon>Streptophyta</taxon>
        <taxon>Embryophyta</taxon>
        <taxon>Tracheophyta</taxon>
        <taxon>Spermatophyta</taxon>
        <taxon>Magnoliopsida</taxon>
        <taxon>eudicotyledons</taxon>
        <taxon>Gunneridae</taxon>
        <taxon>Pentapetalae</taxon>
        <taxon>rosids</taxon>
        <taxon>fabids</taxon>
        <taxon>Rosales</taxon>
        <taxon>Rosaceae</taxon>
        <taxon>Amygdaloideae</taxon>
        <taxon>Amygdaleae</taxon>
        <taxon>Prunus</taxon>
    </lineage>
</organism>
<dbReference type="AlphaFoldDB" id="A0AAD4W517"/>
<dbReference type="Proteomes" id="UP001054821">
    <property type="component" value="Chromosome 3"/>
</dbReference>
<protein>
    <recommendedName>
        <fullName evidence="4">Secreted protein</fullName>
    </recommendedName>
</protein>
<name>A0AAD4W517_PRUDU</name>
<dbReference type="EMBL" id="JAJFAZ020000003">
    <property type="protein sequence ID" value="KAI5336978.1"/>
    <property type="molecule type" value="Genomic_DNA"/>
</dbReference>
<gene>
    <name evidence="2" type="ORF">L3X38_016247</name>
</gene>
<keyword evidence="1" id="KW-0732">Signal</keyword>
<proteinExistence type="predicted"/>
<accession>A0AAD4W517</accession>
<evidence type="ECO:0000256" key="1">
    <source>
        <dbReference type="SAM" id="SignalP"/>
    </source>
</evidence>
<evidence type="ECO:0008006" key="4">
    <source>
        <dbReference type="Google" id="ProtNLM"/>
    </source>
</evidence>